<feature type="region of interest" description="Disordered" evidence="1">
    <location>
        <begin position="95"/>
        <end position="134"/>
    </location>
</feature>
<accession>A0ABR2P395</accession>
<organism evidence="2 3">
    <name type="scientific">Hibiscus sabdariffa</name>
    <name type="common">roselle</name>
    <dbReference type="NCBI Taxonomy" id="183260"/>
    <lineage>
        <taxon>Eukaryota</taxon>
        <taxon>Viridiplantae</taxon>
        <taxon>Streptophyta</taxon>
        <taxon>Embryophyta</taxon>
        <taxon>Tracheophyta</taxon>
        <taxon>Spermatophyta</taxon>
        <taxon>Magnoliopsida</taxon>
        <taxon>eudicotyledons</taxon>
        <taxon>Gunneridae</taxon>
        <taxon>Pentapetalae</taxon>
        <taxon>rosids</taxon>
        <taxon>malvids</taxon>
        <taxon>Malvales</taxon>
        <taxon>Malvaceae</taxon>
        <taxon>Malvoideae</taxon>
        <taxon>Hibiscus</taxon>
    </lineage>
</organism>
<proteinExistence type="predicted"/>
<dbReference type="Proteomes" id="UP001396334">
    <property type="component" value="Unassembled WGS sequence"/>
</dbReference>
<sequence length="134" mass="15371">MDGGASFFQRHRAKSRFGVFWLSPVNLERRKEKRKCDECVDDDGAPNRWLKQRRRLNIWGLGFWMRAPYSPGSRKKGHCAKSNAPSPFNFSRPIWGHGSYNPDPNRFKSDPSTTQLSRPVPAGLQAQCSKPYFG</sequence>
<dbReference type="EMBL" id="JBBPBN010000084">
    <property type="protein sequence ID" value="KAK8982819.1"/>
    <property type="molecule type" value="Genomic_DNA"/>
</dbReference>
<evidence type="ECO:0000313" key="3">
    <source>
        <dbReference type="Proteomes" id="UP001396334"/>
    </source>
</evidence>
<comment type="caution">
    <text evidence="2">The sequence shown here is derived from an EMBL/GenBank/DDBJ whole genome shotgun (WGS) entry which is preliminary data.</text>
</comment>
<evidence type="ECO:0000256" key="1">
    <source>
        <dbReference type="SAM" id="MobiDB-lite"/>
    </source>
</evidence>
<gene>
    <name evidence="2" type="ORF">V6N11_060140</name>
</gene>
<protein>
    <submittedName>
        <fullName evidence="2">Uncharacterized protein</fullName>
    </submittedName>
</protein>
<evidence type="ECO:0000313" key="2">
    <source>
        <dbReference type="EMBL" id="KAK8982819.1"/>
    </source>
</evidence>
<reference evidence="2 3" key="1">
    <citation type="journal article" date="2024" name="G3 (Bethesda)">
        <title>Genome assembly of Hibiscus sabdariffa L. provides insights into metabolisms of medicinal natural products.</title>
        <authorList>
            <person name="Kim T."/>
        </authorList>
    </citation>
    <scope>NUCLEOTIDE SEQUENCE [LARGE SCALE GENOMIC DNA]</scope>
    <source>
        <strain evidence="2">TK-2024</strain>
        <tissue evidence="2">Old leaves</tissue>
    </source>
</reference>
<name>A0ABR2P395_9ROSI</name>
<keyword evidence="3" id="KW-1185">Reference proteome</keyword>